<dbReference type="Gene3D" id="2.60.40.2620">
    <property type="entry name" value="Fimbrillin-like"/>
    <property type="match status" value="1"/>
</dbReference>
<dbReference type="CDD" id="cd13121">
    <property type="entry name" value="BF2867_like_C"/>
    <property type="match status" value="1"/>
</dbReference>
<dbReference type="InterPro" id="IPR025049">
    <property type="entry name" value="Mfa-like_1"/>
</dbReference>
<name>A0AB34PGK4_9PORP</name>
<evidence type="ECO:0000313" key="1">
    <source>
        <dbReference type="EMBL" id="KGN95429.1"/>
    </source>
</evidence>
<evidence type="ECO:0008006" key="3">
    <source>
        <dbReference type="Google" id="ProtNLM"/>
    </source>
</evidence>
<dbReference type="PROSITE" id="PS51257">
    <property type="entry name" value="PROKAR_LIPOPROTEIN"/>
    <property type="match status" value="1"/>
</dbReference>
<sequence length="314" mass="32475">MNKKVYWAAALLLALTACDKENEPTIQADGPVAAMITAEIAVGQTRASGVTWSATDAIGISTVDGTKTNYANIPYARSGDSFAPVGTVIYFQSPDEVTFNAYYPFTGTSGTAAGTIEATTTADKQTAEEQPKIDFLFAGGAKASKVNPTVAFTNKTSAGGSDNSFHHRMSQIVLKLTEGSDMSFAGKLTEYTLEGLVLEGTFNTATGEAAAKSGATSSALTMTLANVTATSGLYTTAPVIIFPQTVAGGRLTLKVKVDGETYTATLTLPGGATALVAGNNYIFPVTVRKTGLSIGATEIAPWVDVTGDNTDALM</sequence>
<dbReference type="Gene3D" id="2.60.40.2630">
    <property type="match status" value="1"/>
</dbReference>
<dbReference type="Proteomes" id="UP000030136">
    <property type="component" value="Unassembled WGS sequence"/>
</dbReference>
<dbReference type="EMBL" id="JQJC01000010">
    <property type="protein sequence ID" value="KGN95429.1"/>
    <property type="molecule type" value="Genomic_DNA"/>
</dbReference>
<dbReference type="InterPro" id="IPR042278">
    <property type="entry name" value="Mfa-like_1_N"/>
</dbReference>
<proteinExistence type="predicted"/>
<comment type="caution">
    <text evidence="1">The sequence shown here is derived from an EMBL/GenBank/DDBJ whole genome shotgun (WGS) entry which is preliminary data.</text>
</comment>
<reference evidence="1 2" key="1">
    <citation type="submission" date="2014-08" db="EMBL/GenBank/DDBJ databases">
        <title>Porphyromonas crevioricanis strain:COT-253_OH1447 Genome sequencing.</title>
        <authorList>
            <person name="Wallis C."/>
            <person name="Deusch O."/>
            <person name="O'Flynn C."/>
            <person name="Davis I."/>
            <person name="Jospin G."/>
            <person name="Darling A.E."/>
            <person name="Coil D.A."/>
            <person name="Alexiev A."/>
            <person name="Horsfall A."/>
            <person name="Kirkwood N."/>
            <person name="Harris S."/>
            <person name="Eisen J.A."/>
        </authorList>
    </citation>
    <scope>NUCLEOTIDE SEQUENCE [LARGE SCALE GENOMIC DNA]</scope>
    <source>
        <strain evidence="2">COT-253 OH1447</strain>
    </source>
</reference>
<dbReference type="RefSeq" id="WP_036889708.1">
    <property type="nucleotide sequence ID" value="NZ_JQJC01000010.1"/>
</dbReference>
<accession>A0AB34PGK4</accession>
<dbReference type="AlphaFoldDB" id="A0AB34PGK4"/>
<protein>
    <recommendedName>
        <fullName evidence="3">Fimbrillin family protein</fullName>
    </recommendedName>
</protein>
<dbReference type="CDD" id="cd13120">
    <property type="entry name" value="BF2867_like_N"/>
    <property type="match status" value="1"/>
</dbReference>
<organism evidence="1 2">
    <name type="scientific">Porphyromonas crevioricanis</name>
    <dbReference type="NCBI Taxonomy" id="393921"/>
    <lineage>
        <taxon>Bacteria</taxon>
        <taxon>Pseudomonadati</taxon>
        <taxon>Bacteroidota</taxon>
        <taxon>Bacteroidia</taxon>
        <taxon>Bacteroidales</taxon>
        <taxon>Porphyromonadaceae</taxon>
        <taxon>Porphyromonas</taxon>
    </lineage>
</organism>
<gene>
    <name evidence="1" type="ORF">HQ38_03910</name>
</gene>
<evidence type="ECO:0000313" key="2">
    <source>
        <dbReference type="Proteomes" id="UP000030136"/>
    </source>
</evidence>
<dbReference type="Pfam" id="PF13149">
    <property type="entry name" value="Mfa_like_1"/>
    <property type="match status" value="1"/>
</dbReference>